<dbReference type="SUPFAM" id="SSF53167">
    <property type="entry name" value="Purine and uridine phosphorylases"/>
    <property type="match status" value="1"/>
</dbReference>
<feature type="domain" description="Nucleoside phosphorylase" evidence="4">
    <location>
        <begin position="17"/>
        <end position="241"/>
    </location>
</feature>
<dbReference type="InterPro" id="IPR035994">
    <property type="entry name" value="Nucleoside_phosphorylase_sf"/>
</dbReference>
<dbReference type="PANTHER" id="PTHR43691:SF11">
    <property type="entry name" value="FI09636P-RELATED"/>
    <property type="match status" value="1"/>
</dbReference>
<dbReference type="InterPro" id="IPR000845">
    <property type="entry name" value="Nucleoside_phosphorylase_d"/>
</dbReference>
<dbReference type="OrthoDB" id="9772602at2"/>
<sequence>MSIHLKGLKPGDLGEATIIVGDPGRVELISQDWTDKKKLVDSREFIVVSGFWNNHLVSICSTGIGVGSTEIAVIELIENGAKKIVRCGGCGAWVDGIEPGDLIINSAMARTQGMLGAYVSDNYPAVSNPLLTSAIIKKAEKSGFKTHTGIGLTSESYYFGQGRVPDIQTSLNVERDYMNYWTDRNILNCEMETAVLFLLGSLYNIPVANCLVVHVSRKNEKWTNDEDYRRIHKASSEIVLSCLVDETL</sequence>
<dbReference type="PATRIC" id="fig|1158610.3.peg.2296"/>
<dbReference type="RefSeq" id="WP_010768964.1">
    <property type="nucleotide sequence ID" value="NZ_ASWE01000001.1"/>
</dbReference>
<evidence type="ECO:0000256" key="2">
    <source>
        <dbReference type="ARBA" id="ARBA00021980"/>
    </source>
</evidence>
<dbReference type="AlphaFoldDB" id="R3W2V3"/>
<name>R3W2V3_9ENTE</name>
<proteinExistence type="predicted"/>
<evidence type="ECO:0000256" key="3">
    <source>
        <dbReference type="ARBA" id="ARBA00048447"/>
    </source>
</evidence>
<dbReference type="Pfam" id="PF01048">
    <property type="entry name" value="PNP_UDP_1"/>
    <property type="match status" value="1"/>
</dbReference>
<dbReference type="eggNOG" id="COG2820">
    <property type="taxonomic scope" value="Bacteria"/>
</dbReference>
<evidence type="ECO:0000256" key="1">
    <source>
        <dbReference type="ARBA" id="ARBA00011888"/>
    </source>
</evidence>
<gene>
    <name evidence="5" type="ORF">UC3_02320</name>
</gene>
<dbReference type="Gene3D" id="3.40.50.1580">
    <property type="entry name" value="Nucleoside phosphorylase domain"/>
    <property type="match status" value="1"/>
</dbReference>
<dbReference type="GO" id="GO:0009116">
    <property type="term" value="P:nucleoside metabolic process"/>
    <property type="evidence" value="ECO:0007669"/>
    <property type="project" value="InterPro"/>
</dbReference>
<keyword evidence="6" id="KW-1185">Reference proteome</keyword>
<dbReference type="GO" id="GO:0005829">
    <property type="term" value="C:cytosol"/>
    <property type="evidence" value="ECO:0007669"/>
    <property type="project" value="TreeGrafter"/>
</dbReference>
<protein>
    <recommendedName>
        <fullName evidence="2">Uridine phosphorylase</fullName>
        <ecNumber evidence="1">2.4.2.3</ecNumber>
    </recommendedName>
</protein>
<comment type="caution">
    <text evidence="5">The sequence shown here is derived from an EMBL/GenBank/DDBJ whole genome shotgun (WGS) entry which is preliminary data.</text>
</comment>
<evidence type="ECO:0000313" key="5">
    <source>
        <dbReference type="EMBL" id="EOL41972.1"/>
    </source>
</evidence>
<evidence type="ECO:0000313" key="6">
    <source>
        <dbReference type="Proteomes" id="UP000013785"/>
    </source>
</evidence>
<reference evidence="5 6" key="1">
    <citation type="submission" date="2013-02" db="EMBL/GenBank/DDBJ databases">
        <title>The Genome Sequence of Enterococcus phoeniculicola BAA-412.</title>
        <authorList>
            <consortium name="The Broad Institute Genome Sequencing Platform"/>
            <consortium name="The Broad Institute Genome Sequencing Center for Infectious Disease"/>
            <person name="Earl A.M."/>
            <person name="Gilmore M.S."/>
            <person name="Lebreton F."/>
            <person name="Walker B."/>
            <person name="Young S.K."/>
            <person name="Zeng Q."/>
            <person name="Gargeya S."/>
            <person name="Fitzgerald M."/>
            <person name="Haas B."/>
            <person name="Abouelleil A."/>
            <person name="Alvarado L."/>
            <person name="Arachchi H.M."/>
            <person name="Berlin A.M."/>
            <person name="Chapman S.B."/>
            <person name="Dewar J."/>
            <person name="Goldberg J."/>
            <person name="Griggs A."/>
            <person name="Gujja S."/>
            <person name="Hansen M."/>
            <person name="Howarth C."/>
            <person name="Imamovic A."/>
            <person name="Larimer J."/>
            <person name="McCowan C."/>
            <person name="Murphy C."/>
            <person name="Neiman D."/>
            <person name="Pearson M."/>
            <person name="Priest M."/>
            <person name="Roberts A."/>
            <person name="Saif S."/>
            <person name="Shea T."/>
            <person name="Sisk P."/>
            <person name="Sykes S."/>
            <person name="Wortman J."/>
            <person name="Nusbaum C."/>
            <person name="Birren B."/>
        </authorList>
    </citation>
    <scope>NUCLEOTIDE SEQUENCE [LARGE SCALE GENOMIC DNA]</scope>
    <source>
        <strain evidence="5 6">ATCC BAA-412</strain>
    </source>
</reference>
<dbReference type="PANTHER" id="PTHR43691">
    <property type="entry name" value="URIDINE PHOSPHORYLASE"/>
    <property type="match status" value="1"/>
</dbReference>
<dbReference type="EMBL" id="AJAT01000017">
    <property type="protein sequence ID" value="EOL41972.1"/>
    <property type="molecule type" value="Genomic_DNA"/>
</dbReference>
<dbReference type="Proteomes" id="UP000013785">
    <property type="component" value="Unassembled WGS sequence"/>
</dbReference>
<organism evidence="5 6">
    <name type="scientific">Enterococcus phoeniculicola ATCC BAA-412</name>
    <dbReference type="NCBI Taxonomy" id="1158610"/>
    <lineage>
        <taxon>Bacteria</taxon>
        <taxon>Bacillati</taxon>
        <taxon>Bacillota</taxon>
        <taxon>Bacilli</taxon>
        <taxon>Lactobacillales</taxon>
        <taxon>Enterococcaceae</taxon>
        <taxon>Enterococcus</taxon>
    </lineage>
</organism>
<evidence type="ECO:0000259" key="4">
    <source>
        <dbReference type="Pfam" id="PF01048"/>
    </source>
</evidence>
<dbReference type="STRING" id="154621.RV11_GL002691"/>
<dbReference type="GO" id="GO:0004850">
    <property type="term" value="F:uridine phosphorylase activity"/>
    <property type="evidence" value="ECO:0007669"/>
    <property type="project" value="UniProtKB-EC"/>
</dbReference>
<comment type="catalytic activity">
    <reaction evidence="3">
        <text>uridine + phosphate = alpha-D-ribose 1-phosphate + uracil</text>
        <dbReference type="Rhea" id="RHEA:24388"/>
        <dbReference type="ChEBI" id="CHEBI:16704"/>
        <dbReference type="ChEBI" id="CHEBI:17568"/>
        <dbReference type="ChEBI" id="CHEBI:43474"/>
        <dbReference type="ChEBI" id="CHEBI:57720"/>
        <dbReference type="EC" id="2.4.2.3"/>
    </reaction>
</comment>
<dbReference type="HOGENOM" id="CLU_068457_0_0_9"/>
<dbReference type="CDD" id="cd17767">
    <property type="entry name" value="UP_EcUdp-like"/>
    <property type="match status" value="1"/>
</dbReference>
<accession>R3W2V3</accession>
<dbReference type="EC" id="2.4.2.3" evidence="1"/>